<keyword evidence="5" id="KW-1185">Reference proteome</keyword>
<keyword evidence="2" id="KW-0784">Thiamine biosynthesis</keyword>
<dbReference type="EMBL" id="JBHTBY010000008">
    <property type="protein sequence ID" value="MFC7321283.1"/>
    <property type="molecule type" value="Genomic_DNA"/>
</dbReference>
<gene>
    <name evidence="4" type="ORF">ACFQMN_10355</name>
</gene>
<dbReference type="CDD" id="cd00564">
    <property type="entry name" value="TMP_TenI"/>
    <property type="match status" value="1"/>
</dbReference>
<dbReference type="PANTHER" id="PTHR20857">
    <property type="entry name" value="THIAMINE-PHOSPHATE PYROPHOSPHORYLASE"/>
    <property type="match status" value="1"/>
</dbReference>
<name>A0ABW2K3G4_9BACI</name>
<proteinExistence type="predicted"/>
<dbReference type="Proteomes" id="UP001596494">
    <property type="component" value="Unassembled WGS sequence"/>
</dbReference>
<sequence length="205" mass="22663">MVIKLIGVTDGKMEESILSEVIKRITPLLDSIILREYQKTPKEYISFINKLVKTGVDKRKLFVHDRADIACIAGVNNLHLTERGLSVNEVKKEFPHLKVGVSVHSFRAAELAEMQGADYVMFGHVYSTKSKMGLEPRGVATLEEIISTIQIPVIAIGGITVAHLKTLQDSNVAGVAVMSGIFNEEDPLAAVENYKREMGKDEQKT</sequence>
<dbReference type="Pfam" id="PF02581">
    <property type="entry name" value="TMP-TENI"/>
    <property type="match status" value="1"/>
</dbReference>
<evidence type="ECO:0000256" key="1">
    <source>
        <dbReference type="ARBA" id="ARBA00004948"/>
    </source>
</evidence>
<dbReference type="SUPFAM" id="SSF51391">
    <property type="entry name" value="Thiamin phosphate synthase"/>
    <property type="match status" value="1"/>
</dbReference>
<dbReference type="PANTHER" id="PTHR20857:SF22">
    <property type="entry name" value="THIAZOLE TAUTOMERASE"/>
    <property type="match status" value="1"/>
</dbReference>
<dbReference type="InterPro" id="IPR036206">
    <property type="entry name" value="ThiamineP_synth_sf"/>
</dbReference>
<comment type="caution">
    <text evidence="4">The sequence shown here is derived from an EMBL/GenBank/DDBJ whole genome shotgun (WGS) entry which is preliminary data.</text>
</comment>
<comment type="pathway">
    <text evidence="1">Cofactor biosynthesis; thiamine diphosphate biosynthesis.</text>
</comment>
<evidence type="ECO:0000313" key="5">
    <source>
        <dbReference type="Proteomes" id="UP001596494"/>
    </source>
</evidence>
<evidence type="ECO:0000313" key="4">
    <source>
        <dbReference type="EMBL" id="MFC7321283.1"/>
    </source>
</evidence>
<evidence type="ECO:0000256" key="2">
    <source>
        <dbReference type="ARBA" id="ARBA00022977"/>
    </source>
</evidence>
<dbReference type="InterPro" id="IPR022998">
    <property type="entry name" value="ThiamineP_synth_TenI"/>
</dbReference>
<reference evidence="5" key="1">
    <citation type="journal article" date="2019" name="Int. J. Syst. Evol. Microbiol.">
        <title>The Global Catalogue of Microorganisms (GCM) 10K type strain sequencing project: providing services to taxonomists for standard genome sequencing and annotation.</title>
        <authorList>
            <consortium name="The Broad Institute Genomics Platform"/>
            <consortium name="The Broad Institute Genome Sequencing Center for Infectious Disease"/>
            <person name="Wu L."/>
            <person name="Ma J."/>
        </authorList>
    </citation>
    <scope>NUCLEOTIDE SEQUENCE [LARGE SCALE GENOMIC DNA]</scope>
    <source>
        <strain evidence="5">CCUG 73951</strain>
    </source>
</reference>
<dbReference type="InterPro" id="IPR013785">
    <property type="entry name" value="Aldolase_TIM"/>
</dbReference>
<dbReference type="RefSeq" id="WP_289216394.1">
    <property type="nucleotide sequence ID" value="NZ_JAPVRC010000006.1"/>
</dbReference>
<feature type="domain" description="Thiamine phosphate synthase/TenI" evidence="3">
    <location>
        <begin position="7"/>
        <end position="181"/>
    </location>
</feature>
<organism evidence="4 5">
    <name type="scientific">Halobacillus campisalis</name>
    <dbReference type="NCBI Taxonomy" id="435909"/>
    <lineage>
        <taxon>Bacteria</taxon>
        <taxon>Bacillati</taxon>
        <taxon>Bacillota</taxon>
        <taxon>Bacilli</taxon>
        <taxon>Bacillales</taxon>
        <taxon>Bacillaceae</taxon>
        <taxon>Halobacillus</taxon>
    </lineage>
</organism>
<evidence type="ECO:0000259" key="3">
    <source>
        <dbReference type="Pfam" id="PF02581"/>
    </source>
</evidence>
<protein>
    <submittedName>
        <fullName evidence="4">Thiamine phosphate synthase</fullName>
    </submittedName>
</protein>
<dbReference type="Gene3D" id="3.20.20.70">
    <property type="entry name" value="Aldolase class I"/>
    <property type="match status" value="1"/>
</dbReference>
<accession>A0ABW2K3G4</accession>